<accession>A0A3P3FGB3</accession>
<protein>
    <submittedName>
        <fullName evidence="1">XRE family transcriptional regulator</fullName>
    </submittedName>
</protein>
<dbReference type="Proteomes" id="UP000273786">
    <property type="component" value="Unassembled WGS sequence"/>
</dbReference>
<evidence type="ECO:0000313" key="2">
    <source>
        <dbReference type="Proteomes" id="UP000273786"/>
    </source>
</evidence>
<gene>
    <name evidence="1" type="ORF">EH240_22175</name>
</gene>
<organism evidence="1 2">
    <name type="scientific">Mesorhizobium tamadayense</name>
    <dbReference type="NCBI Taxonomy" id="425306"/>
    <lineage>
        <taxon>Bacteria</taxon>
        <taxon>Pseudomonadati</taxon>
        <taxon>Pseudomonadota</taxon>
        <taxon>Alphaproteobacteria</taxon>
        <taxon>Hyphomicrobiales</taxon>
        <taxon>Phyllobacteriaceae</taxon>
        <taxon>Mesorhizobium</taxon>
    </lineage>
</organism>
<reference evidence="1 2" key="1">
    <citation type="submission" date="2018-11" db="EMBL/GenBank/DDBJ databases">
        <title>the genome of Mesorhizobium tamadayense DSM 28320.</title>
        <authorList>
            <person name="Gao J."/>
        </authorList>
    </citation>
    <scope>NUCLEOTIDE SEQUENCE [LARGE SCALE GENOMIC DNA]</scope>
    <source>
        <strain evidence="1 2">DSM 28320</strain>
    </source>
</reference>
<dbReference type="EMBL" id="RQXT01000030">
    <property type="protein sequence ID" value="RRH96688.1"/>
    <property type="molecule type" value="Genomic_DNA"/>
</dbReference>
<evidence type="ECO:0000313" key="1">
    <source>
        <dbReference type="EMBL" id="RRH96688.1"/>
    </source>
</evidence>
<dbReference type="OrthoDB" id="8401347at2"/>
<keyword evidence="2" id="KW-1185">Reference proteome</keyword>
<dbReference type="AlphaFoldDB" id="A0A3P3FGB3"/>
<name>A0A3P3FGB3_9HYPH</name>
<sequence>MAAPKRSNHSGTASHAGVTTMAFSTKLPSQSDFKKVLLERYQEAIARSRKIGHRVSFRVEVDPAAGAQTITPVEEQPLASDNALPVEDTGKPDAELEAALAEARARGRKRVAEIVAGEDMISAEAFAKLLGTSRVTVNAKRQSGQVLGIDGAKRGFRFPVWQLDKDGRPFGALPALHATLGNSAWAVYRFLVSRHGALDGRTGLRALQQGNDALVLAVAEGMARGDFD</sequence>
<comment type="caution">
    <text evidence="1">The sequence shown here is derived from an EMBL/GenBank/DDBJ whole genome shotgun (WGS) entry which is preliminary data.</text>
</comment>
<proteinExistence type="predicted"/>